<sequence length="321" mass="34374">MWSRVIPRHVVLFALLAGDTSARKQDVDCPDGKTLLQIQPIRLVEGSKTSYTTETRTFLIPADASFVTTTLFGDGPETTYTIPPQGTPPVGTIIVKSPKTTVTSIISSLAASRTRTLTPSRSGDPTTVVVEQPDIPYKTITRTGNSDTRTTRTVQPDNGDETGTIVVEIPRETAPYVTVTRTGTLTVPVTSTLPPTDPNGISTVFVIIPPETVTYTDTRQADTSDTLSSSRPYTTFTRTGTGALPRTYTQTPDGPGETGTVVVELAFVRFNTITDSWTGSTTRTFTALPFDPSQTGTVMIQVPAEATPYVTTTRTGTGSLT</sequence>
<evidence type="ECO:0008006" key="5">
    <source>
        <dbReference type="Google" id="ProtNLM"/>
    </source>
</evidence>
<keyword evidence="4" id="KW-1185">Reference proteome</keyword>
<feature type="region of interest" description="Disordered" evidence="1">
    <location>
        <begin position="218"/>
        <end position="256"/>
    </location>
</feature>
<evidence type="ECO:0000313" key="4">
    <source>
        <dbReference type="Proteomes" id="UP000091967"/>
    </source>
</evidence>
<evidence type="ECO:0000256" key="1">
    <source>
        <dbReference type="SAM" id="MobiDB-lite"/>
    </source>
</evidence>
<gene>
    <name evidence="3" type="ORF">FPOA_10610</name>
</gene>
<name>A0A1B8AEH9_FUSPO</name>
<dbReference type="EMBL" id="LYXU01000004">
    <property type="protein sequence ID" value="OBS18884.1"/>
    <property type="molecule type" value="Genomic_DNA"/>
</dbReference>
<evidence type="ECO:0000256" key="2">
    <source>
        <dbReference type="SAM" id="SignalP"/>
    </source>
</evidence>
<protein>
    <recommendedName>
        <fullName evidence="5">Agglutinin-like protein N-terminal domain-containing protein</fullName>
    </recommendedName>
</protein>
<feature type="chain" id="PRO_5008602772" description="Agglutinin-like protein N-terminal domain-containing protein" evidence="2">
    <location>
        <begin position="23"/>
        <end position="321"/>
    </location>
</feature>
<evidence type="ECO:0000313" key="3">
    <source>
        <dbReference type="EMBL" id="OBS18884.1"/>
    </source>
</evidence>
<dbReference type="GO" id="GO:0007155">
    <property type="term" value="P:cell adhesion"/>
    <property type="evidence" value="ECO:0007669"/>
    <property type="project" value="InterPro"/>
</dbReference>
<dbReference type="Proteomes" id="UP000091967">
    <property type="component" value="Unassembled WGS sequence"/>
</dbReference>
<feature type="compositionally biased region" description="Polar residues" evidence="1">
    <location>
        <begin position="218"/>
        <end position="240"/>
    </location>
</feature>
<dbReference type="AlphaFoldDB" id="A0A1B8AEH9"/>
<reference evidence="3 4" key="1">
    <citation type="submission" date="2016-06" db="EMBL/GenBank/DDBJ databases">
        <title>Living apart together: crosstalk between the core and supernumerary genomes in a fungal plant pathogen.</title>
        <authorList>
            <person name="Vanheule A."/>
            <person name="Audenaert K."/>
            <person name="Warris S."/>
            <person name="Van De Geest H."/>
            <person name="Schijlen E."/>
            <person name="Hofte M."/>
            <person name="De Saeger S."/>
            <person name="Haesaert G."/>
            <person name="Waalwijk C."/>
            <person name="Van Der Lee T."/>
        </authorList>
    </citation>
    <scope>NUCLEOTIDE SEQUENCE [LARGE SCALE GENOMIC DNA]</scope>
    <source>
        <strain evidence="3 4">2516</strain>
    </source>
</reference>
<proteinExistence type="predicted"/>
<dbReference type="InterPro" id="IPR008440">
    <property type="entry name" value="Agglutinin-like_ALS_rpt"/>
</dbReference>
<keyword evidence="2" id="KW-0732">Signal</keyword>
<organism evidence="3 4">
    <name type="scientific">Fusarium poae</name>
    <dbReference type="NCBI Taxonomy" id="36050"/>
    <lineage>
        <taxon>Eukaryota</taxon>
        <taxon>Fungi</taxon>
        <taxon>Dikarya</taxon>
        <taxon>Ascomycota</taxon>
        <taxon>Pezizomycotina</taxon>
        <taxon>Sordariomycetes</taxon>
        <taxon>Hypocreomycetidae</taxon>
        <taxon>Hypocreales</taxon>
        <taxon>Nectriaceae</taxon>
        <taxon>Fusarium</taxon>
    </lineage>
</organism>
<dbReference type="Pfam" id="PF05792">
    <property type="entry name" value="Candida_ALS"/>
    <property type="match status" value="4"/>
</dbReference>
<accession>A0A1B8AEH9</accession>
<feature type="signal peptide" evidence="2">
    <location>
        <begin position="1"/>
        <end position="22"/>
    </location>
</feature>
<comment type="caution">
    <text evidence="3">The sequence shown here is derived from an EMBL/GenBank/DDBJ whole genome shotgun (WGS) entry which is preliminary data.</text>
</comment>
<feature type="region of interest" description="Disordered" evidence="1">
    <location>
        <begin position="142"/>
        <end position="162"/>
    </location>
</feature>
<feature type="compositionally biased region" description="Polar residues" evidence="1">
    <location>
        <begin position="142"/>
        <end position="156"/>
    </location>
</feature>